<gene>
    <name evidence="1" type="ORF">Defa_29680</name>
</gene>
<protein>
    <submittedName>
        <fullName evidence="1">Uncharacterized protein</fullName>
    </submittedName>
</protein>
<sequence length="104" mass="12069">MERKIERILPDNYEFNILKTDKELLNELEIEIDKIKSEDTGIATCFIQMNHALSCALDDIHCLHVCRKSEKDACWEALSESKKEIKAASKNLKTTIDRRYSAPR</sequence>
<dbReference type="EMBL" id="BAAFSG010000002">
    <property type="protein sequence ID" value="GAB1255481.1"/>
    <property type="molecule type" value="Genomic_DNA"/>
</dbReference>
<dbReference type="Proteomes" id="UP001628192">
    <property type="component" value="Unassembled WGS sequence"/>
</dbReference>
<proteinExistence type="predicted"/>
<accession>A0ABQ0ECJ8</accession>
<reference evidence="1 2" key="1">
    <citation type="journal article" date="2025" name="Int. J. Syst. Evol. Microbiol.">
        <title>Desulfovibrio falkowii sp. nov., Porphyromonas miyakawae sp. nov., Mediterraneibacter flintii sp. nov. and Owariibacterium komagatae gen. nov., sp. nov., isolated from human faeces.</title>
        <authorList>
            <person name="Hamaguchi T."/>
            <person name="Ohara M."/>
            <person name="Hisatomi A."/>
            <person name="Sekiguchi K."/>
            <person name="Takeda J.I."/>
            <person name="Ueyama J."/>
            <person name="Ito M."/>
            <person name="Nishiwaki H."/>
            <person name="Ogi T."/>
            <person name="Hirayama M."/>
            <person name="Ohkuma M."/>
            <person name="Sakamoto M."/>
            <person name="Ohno K."/>
        </authorList>
    </citation>
    <scope>NUCLEOTIDE SEQUENCE [LARGE SCALE GENOMIC DNA]</scope>
    <source>
        <strain evidence="1 2">13CB8C</strain>
    </source>
</reference>
<comment type="caution">
    <text evidence="1">The sequence shown here is derived from an EMBL/GenBank/DDBJ whole genome shotgun (WGS) entry which is preliminary data.</text>
</comment>
<evidence type="ECO:0000313" key="2">
    <source>
        <dbReference type="Proteomes" id="UP001628192"/>
    </source>
</evidence>
<evidence type="ECO:0000313" key="1">
    <source>
        <dbReference type="EMBL" id="GAB1255481.1"/>
    </source>
</evidence>
<name>A0ABQ0ECJ8_9BACT</name>
<organism evidence="1 2">
    <name type="scientific">Desulfovibrio falkowii</name>
    <dbReference type="NCBI Taxonomy" id="3136602"/>
    <lineage>
        <taxon>Bacteria</taxon>
        <taxon>Pseudomonadati</taxon>
        <taxon>Thermodesulfobacteriota</taxon>
        <taxon>Desulfovibrionia</taxon>
        <taxon>Desulfovibrionales</taxon>
        <taxon>Desulfovibrionaceae</taxon>
        <taxon>Desulfovibrio</taxon>
    </lineage>
</organism>
<keyword evidence="2" id="KW-1185">Reference proteome</keyword>